<dbReference type="AlphaFoldDB" id="A0A9D4MBG2"/>
<accession>A0A9D4MBG2</accession>
<reference evidence="1" key="1">
    <citation type="journal article" date="2019" name="bioRxiv">
        <title>The Genome of the Zebra Mussel, Dreissena polymorpha: A Resource for Invasive Species Research.</title>
        <authorList>
            <person name="McCartney M.A."/>
            <person name="Auch B."/>
            <person name="Kono T."/>
            <person name="Mallez S."/>
            <person name="Zhang Y."/>
            <person name="Obille A."/>
            <person name="Becker A."/>
            <person name="Abrahante J.E."/>
            <person name="Garbe J."/>
            <person name="Badalamenti J.P."/>
            <person name="Herman A."/>
            <person name="Mangelson H."/>
            <person name="Liachko I."/>
            <person name="Sullivan S."/>
            <person name="Sone E.D."/>
            <person name="Koren S."/>
            <person name="Silverstein K.A.T."/>
            <person name="Beckman K.B."/>
            <person name="Gohl D.M."/>
        </authorList>
    </citation>
    <scope>NUCLEOTIDE SEQUENCE</scope>
    <source>
        <strain evidence="1">Duluth1</strain>
        <tissue evidence="1">Whole animal</tissue>
    </source>
</reference>
<dbReference type="EMBL" id="JAIWYP010000002">
    <property type="protein sequence ID" value="KAH3871991.1"/>
    <property type="molecule type" value="Genomic_DNA"/>
</dbReference>
<reference evidence="1" key="2">
    <citation type="submission" date="2020-11" db="EMBL/GenBank/DDBJ databases">
        <authorList>
            <person name="McCartney M.A."/>
            <person name="Auch B."/>
            <person name="Kono T."/>
            <person name="Mallez S."/>
            <person name="Becker A."/>
            <person name="Gohl D.M."/>
            <person name="Silverstein K.A.T."/>
            <person name="Koren S."/>
            <person name="Bechman K.B."/>
            <person name="Herman A."/>
            <person name="Abrahante J.E."/>
            <person name="Garbe J."/>
        </authorList>
    </citation>
    <scope>NUCLEOTIDE SEQUENCE</scope>
    <source>
        <strain evidence="1">Duluth1</strain>
        <tissue evidence="1">Whole animal</tissue>
    </source>
</reference>
<comment type="caution">
    <text evidence="1">The sequence shown here is derived from an EMBL/GenBank/DDBJ whole genome shotgun (WGS) entry which is preliminary data.</text>
</comment>
<protein>
    <submittedName>
        <fullName evidence="1">Uncharacterized protein</fullName>
    </submittedName>
</protein>
<gene>
    <name evidence="1" type="ORF">DPMN_035206</name>
</gene>
<dbReference type="Proteomes" id="UP000828390">
    <property type="component" value="Unassembled WGS sequence"/>
</dbReference>
<proteinExistence type="predicted"/>
<organism evidence="1 2">
    <name type="scientific">Dreissena polymorpha</name>
    <name type="common">Zebra mussel</name>
    <name type="synonym">Mytilus polymorpha</name>
    <dbReference type="NCBI Taxonomy" id="45954"/>
    <lineage>
        <taxon>Eukaryota</taxon>
        <taxon>Metazoa</taxon>
        <taxon>Spiralia</taxon>
        <taxon>Lophotrochozoa</taxon>
        <taxon>Mollusca</taxon>
        <taxon>Bivalvia</taxon>
        <taxon>Autobranchia</taxon>
        <taxon>Heteroconchia</taxon>
        <taxon>Euheterodonta</taxon>
        <taxon>Imparidentia</taxon>
        <taxon>Neoheterodontei</taxon>
        <taxon>Myida</taxon>
        <taxon>Dreissenoidea</taxon>
        <taxon>Dreissenidae</taxon>
        <taxon>Dreissena</taxon>
    </lineage>
</organism>
<name>A0A9D4MBG2_DREPO</name>
<evidence type="ECO:0000313" key="2">
    <source>
        <dbReference type="Proteomes" id="UP000828390"/>
    </source>
</evidence>
<evidence type="ECO:0000313" key="1">
    <source>
        <dbReference type="EMBL" id="KAH3871991.1"/>
    </source>
</evidence>
<keyword evidence="2" id="KW-1185">Reference proteome</keyword>
<sequence length="133" mass="14672">MMKGNVVVTWKCCECSRLVEVPPEVPAIVDFPIDVTPEVPEIVEIPMDVPPEVPEATNGISVLSDLSMDSRSDEVEDRYFNVTNREINQPNVPLDVSLRERPLDTVIPEDGPVTYEVVTVGTKRGAGNLINII</sequence>